<gene>
    <name evidence="3" type="primary">merR1</name>
    <name evidence="3" type="ORF">NCTC10801_00402</name>
</gene>
<dbReference type="PROSITE" id="PS50937">
    <property type="entry name" value="HTH_MERR_2"/>
    <property type="match status" value="1"/>
</dbReference>
<keyword evidence="4" id="KW-1185">Reference proteome</keyword>
<dbReference type="PRINTS" id="PR00040">
    <property type="entry name" value="HTHMERR"/>
</dbReference>
<evidence type="ECO:0000259" key="2">
    <source>
        <dbReference type="PROSITE" id="PS50937"/>
    </source>
</evidence>
<organism evidence="3 4">
    <name type="scientific">[Actinobacillus] rossii</name>
    <dbReference type="NCBI Taxonomy" id="123820"/>
    <lineage>
        <taxon>Bacteria</taxon>
        <taxon>Pseudomonadati</taxon>
        <taxon>Pseudomonadota</taxon>
        <taxon>Gammaproteobacteria</taxon>
        <taxon>Pasteurellales</taxon>
        <taxon>Pasteurellaceae</taxon>
    </lineage>
</organism>
<dbReference type="PANTHER" id="PTHR30204">
    <property type="entry name" value="REDOX-CYCLING DRUG-SENSING TRANSCRIPTIONAL ACTIVATOR SOXR"/>
    <property type="match status" value="1"/>
</dbReference>
<protein>
    <submittedName>
        <fullName evidence="3">MerR family transcriptional regulator</fullName>
    </submittedName>
</protein>
<dbReference type="Pfam" id="PF13411">
    <property type="entry name" value="MerR_1"/>
    <property type="match status" value="1"/>
</dbReference>
<dbReference type="Proteomes" id="UP000254649">
    <property type="component" value="Unassembled WGS sequence"/>
</dbReference>
<dbReference type="InterPro" id="IPR000551">
    <property type="entry name" value="MerR-type_HTH_dom"/>
</dbReference>
<dbReference type="OrthoDB" id="9808480at2"/>
<accession>A0A380TP12</accession>
<dbReference type="Gene3D" id="1.10.1660.10">
    <property type="match status" value="1"/>
</dbReference>
<evidence type="ECO:0000256" key="1">
    <source>
        <dbReference type="ARBA" id="ARBA00023125"/>
    </source>
</evidence>
<dbReference type="PANTHER" id="PTHR30204:SF92">
    <property type="entry name" value="HTH-TYPE TRANSCRIPTIONAL REGULATOR ZNTR"/>
    <property type="match status" value="1"/>
</dbReference>
<feature type="domain" description="HTH merR-type" evidence="2">
    <location>
        <begin position="1"/>
        <end position="69"/>
    </location>
</feature>
<evidence type="ECO:0000313" key="4">
    <source>
        <dbReference type="Proteomes" id="UP000254649"/>
    </source>
</evidence>
<dbReference type="InterPro" id="IPR047057">
    <property type="entry name" value="MerR_fam"/>
</dbReference>
<evidence type="ECO:0000313" key="3">
    <source>
        <dbReference type="EMBL" id="SUT88252.1"/>
    </source>
</evidence>
<dbReference type="InterPro" id="IPR009061">
    <property type="entry name" value="DNA-bd_dom_put_sf"/>
</dbReference>
<dbReference type="SUPFAM" id="SSF46955">
    <property type="entry name" value="Putative DNA-binding domain"/>
    <property type="match status" value="1"/>
</dbReference>
<dbReference type="AlphaFoldDB" id="A0A380TP12"/>
<dbReference type="EMBL" id="UFRQ01000003">
    <property type="protein sequence ID" value="SUT88252.1"/>
    <property type="molecule type" value="Genomic_DNA"/>
</dbReference>
<dbReference type="GO" id="GO:0003677">
    <property type="term" value="F:DNA binding"/>
    <property type="evidence" value="ECO:0007669"/>
    <property type="project" value="UniProtKB-KW"/>
</dbReference>
<name>A0A380TP12_9PAST</name>
<dbReference type="GO" id="GO:0003700">
    <property type="term" value="F:DNA-binding transcription factor activity"/>
    <property type="evidence" value="ECO:0007669"/>
    <property type="project" value="InterPro"/>
</dbReference>
<proteinExistence type="predicted"/>
<keyword evidence="1" id="KW-0238">DNA-binding</keyword>
<sequence length="131" mass="15322">MKINELSQKSGIHLETIRYYEKIGLLPEPNRDVNGYRIYTAESLKMLNFIKTCRSLGFSIDEIRQLQVLTQSRMNHHQADCLVAKRLNQVEEKILQLNQIRDFLKDLVNQGEHSEHECRIILELGESKISL</sequence>
<reference evidence="3 4" key="1">
    <citation type="submission" date="2018-06" db="EMBL/GenBank/DDBJ databases">
        <authorList>
            <consortium name="Pathogen Informatics"/>
            <person name="Doyle S."/>
        </authorList>
    </citation>
    <scope>NUCLEOTIDE SEQUENCE [LARGE SCALE GENOMIC DNA]</scope>
    <source>
        <strain evidence="3 4">NCTC10801</strain>
    </source>
</reference>
<dbReference type="SMART" id="SM00422">
    <property type="entry name" value="HTH_MERR"/>
    <property type="match status" value="1"/>
</dbReference>